<evidence type="ECO:0000259" key="4">
    <source>
        <dbReference type="Pfam" id="PF08240"/>
    </source>
</evidence>
<reference evidence="5" key="1">
    <citation type="submission" date="2020-04" db="EMBL/GenBank/DDBJ databases">
        <title>Draft genome resource of the tomato pathogen Pseudocercospora fuligena.</title>
        <authorList>
            <person name="Zaccaron A."/>
        </authorList>
    </citation>
    <scope>NUCLEOTIDE SEQUENCE</scope>
    <source>
        <strain evidence="5">PF001</strain>
    </source>
</reference>
<evidence type="ECO:0000256" key="1">
    <source>
        <dbReference type="ARBA" id="ARBA00008072"/>
    </source>
</evidence>
<dbReference type="AlphaFoldDB" id="A0A8H6VFD4"/>
<sequence length="363" mass="39060">MLSLFRVKVGHYSLITPSSIYTMTHQAAWIKSKNAVLEVGQFETPSPGPEGLLVKVEAIAFSPVESKVQRFEVHPIKYPHILGFSFAGTVQAVGPDAEGFAKGDRITTLRPHSKLNDNRFGAFQQYALASVHSSAKLLPNTTLEAGAATILNLATITAAFSVFQGLNRPSLSDSPSSKGQKILVYGGSSSCGGLAIRYAAAAGYEVVTTSSPKNMNDVASLKPNVIIDHTKPAGEVVKALQGHGSYYRILDTIGVPSVTKILADYLSSVGGGSYNTLIPVLPGTDPLPDNVERKFESYGWAISQDESLQEWFYNKLLPKGLESGIIVPTKPRWIEGGLHATQRALDMMHNGEVSGCKFILSPW</sequence>
<dbReference type="EMBL" id="JABCIY010000268">
    <property type="protein sequence ID" value="KAF7186104.1"/>
    <property type="molecule type" value="Genomic_DNA"/>
</dbReference>
<dbReference type="InterPro" id="IPR011032">
    <property type="entry name" value="GroES-like_sf"/>
</dbReference>
<evidence type="ECO:0000256" key="2">
    <source>
        <dbReference type="ARBA" id="ARBA00011245"/>
    </source>
</evidence>
<accession>A0A8H6VFD4</accession>
<comment type="subunit">
    <text evidence="2">Monomer.</text>
</comment>
<dbReference type="OrthoDB" id="3509362at2759"/>
<dbReference type="InterPro" id="IPR036291">
    <property type="entry name" value="NAD(P)-bd_dom_sf"/>
</dbReference>
<organism evidence="5 6">
    <name type="scientific">Pseudocercospora fuligena</name>
    <dbReference type="NCBI Taxonomy" id="685502"/>
    <lineage>
        <taxon>Eukaryota</taxon>
        <taxon>Fungi</taxon>
        <taxon>Dikarya</taxon>
        <taxon>Ascomycota</taxon>
        <taxon>Pezizomycotina</taxon>
        <taxon>Dothideomycetes</taxon>
        <taxon>Dothideomycetidae</taxon>
        <taxon>Mycosphaerellales</taxon>
        <taxon>Mycosphaerellaceae</taxon>
        <taxon>Pseudocercospora</taxon>
    </lineage>
</organism>
<keyword evidence="6" id="KW-1185">Reference proteome</keyword>
<evidence type="ECO:0000313" key="5">
    <source>
        <dbReference type="EMBL" id="KAF7186104.1"/>
    </source>
</evidence>
<dbReference type="Proteomes" id="UP000660729">
    <property type="component" value="Unassembled WGS sequence"/>
</dbReference>
<dbReference type="InterPro" id="IPR047122">
    <property type="entry name" value="Trans-enoyl_RdTase-like"/>
</dbReference>
<feature type="domain" description="Alcohol dehydrogenase-like N-terminal" evidence="4">
    <location>
        <begin position="49"/>
        <end position="133"/>
    </location>
</feature>
<dbReference type="PANTHER" id="PTHR45348:SF2">
    <property type="entry name" value="ZINC-TYPE ALCOHOL DEHYDROGENASE-LIKE PROTEIN C2E1P3.01"/>
    <property type="match status" value="1"/>
</dbReference>
<name>A0A8H6VFD4_9PEZI</name>
<proteinExistence type="inferred from homology"/>
<dbReference type="SUPFAM" id="SSF51735">
    <property type="entry name" value="NAD(P)-binding Rossmann-fold domains"/>
    <property type="match status" value="1"/>
</dbReference>
<dbReference type="Gene3D" id="3.40.50.720">
    <property type="entry name" value="NAD(P)-binding Rossmann-like Domain"/>
    <property type="match status" value="1"/>
</dbReference>
<dbReference type="CDD" id="cd08249">
    <property type="entry name" value="enoyl_reductase_like"/>
    <property type="match status" value="1"/>
</dbReference>
<dbReference type="GO" id="GO:0016651">
    <property type="term" value="F:oxidoreductase activity, acting on NAD(P)H"/>
    <property type="evidence" value="ECO:0007669"/>
    <property type="project" value="InterPro"/>
</dbReference>
<dbReference type="Pfam" id="PF08240">
    <property type="entry name" value="ADH_N"/>
    <property type="match status" value="1"/>
</dbReference>
<dbReference type="InterPro" id="IPR013154">
    <property type="entry name" value="ADH-like_N"/>
</dbReference>
<dbReference type="PANTHER" id="PTHR45348">
    <property type="entry name" value="HYPOTHETICAL OXIDOREDUCTASE (EUROFUNG)"/>
    <property type="match status" value="1"/>
</dbReference>
<comment type="caution">
    <text evidence="5">The sequence shown here is derived from an EMBL/GenBank/DDBJ whole genome shotgun (WGS) entry which is preliminary data.</text>
</comment>
<protein>
    <submittedName>
        <fullName evidence="5">Dehydrogenase azaJ</fullName>
    </submittedName>
</protein>
<evidence type="ECO:0000256" key="3">
    <source>
        <dbReference type="ARBA" id="ARBA00023002"/>
    </source>
</evidence>
<evidence type="ECO:0000313" key="6">
    <source>
        <dbReference type="Proteomes" id="UP000660729"/>
    </source>
</evidence>
<dbReference type="SUPFAM" id="SSF50129">
    <property type="entry name" value="GroES-like"/>
    <property type="match status" value="1"/>
</dbReference>
<dbReference type="Gene3D" id="3.90.180.10">
    <property type="entry name" value="Medium-chain alcohol dehydrogenases, catalytic domain"/>
    <property type="match status" value="1"/>
</dbReference>
<comment type="similarity">
    <text evidence="1">Belongs to the zinc-containing alcohol dehydrogenase family.</text>
</comment>
<gene>
    <name evidence="5" type="ORF">HII31_12565</name>
</gene>
<keyword evidence="3" id="KW-0560">Oxidoreductase</keyword>